<reference evidence="3 6" key="3">
    <citation type="submission" date="2020-01" db="EMBL/GenBank/DDBJ databases">
        <title>Genome sequence of a 1,3-propanediol producer, Clostridium butyricum S3.</title>
        <authorList>
            <person name="Zhou J."/>
        </authorList>
    </citation>
    <scope>NUCLEOTIDE SEQUENCE [LARGE SCALE GENOMIC DNA]</scope>
    <source>
        <strain evidence="3 6">S3</strain>
    </source>
</reference>
<organism evidence="2 5">
    <name type="scientific">Clostridium butyricum</name>
    <dbReference type="NCBI Taxonomy" id="1492"/>
    <lineage>
        <taxon>Bacteria</taxon>
        <taxon>Bacillati</taxon>
        <taxon>Bacillota</taxon>
        <taxon>Clostridia</taxon>
        <taxon>Eubacteriales</taxon>
        <taxon>Clostridiaceae</taxon>
        <taxon>Clostridium</taxon>
    </lineage>
</organism>
<dbReference type="GeneID" id="92944026"/>
<dbReference type="Pfam" id="PF12669">
    <property type="entry name" value="FeoB_associated"/>
    <property type="match status" value="1"/>
</dbReference>
<evidence type="ECO:0000313" key="7">
    <source>
        <dbReference type="Proteomes" id="UP000515243"/>
    </source>
</evidence>
<name>A0A3R9K9S1_CLOBU</name>
<dbReference type="EMBL" id="BKBC01000074">
    <property type="protein sequence ID" value="GEQ23052.1"/>
    <property type="molecule type" value="Genomic_DNA"/>
</dbReference>
<protein>
    <submittedName>
        <fullName evidence="3">FeoB-associated Cys-rich membrane protein</fullName>
    </submittedName>
</protein>
<evidence type="ECO:0000313" key="3">
    <source>
        <dbReference type="EMBL" id="NAS18762.1"/>
    </source>
</evidence>
<dbReference type="Proteomes" id="UP000474042">
    <property type="component" value="Unassembled WGS sequence"/>
</dbReference>
<evidence type="ECO:0000313" key="5">
    <source>
        <dbReference type="Proteomes" id="UP000321089"/>
    </source>
</evidence>
<accession>A0A3R9K9S1</accession>
<evidence type="ECO:0000256" key="1">
    <source>
        <dbReference type="SAM" id="MobiDB-lite"/>
    </source>
</evidence>
<dbReference type="Proteomes" id="UP000515243">
    <property type="component" value="Chromosome 1"/>
</dbReference>
<dbReference type="RefSeq" id="WP_002579977.1">
    <property type="nucleotide sequence ID" value="NZ_AP019716.1"/>
</dbReference>
<dbReference type="Proteomes" id="UP000321089">
    <property type="component" value="Unassembled WGS sequence"/>
</dbReference>
<dbReference type="EMBL" id="WOFV02000042">
    <property type="protein sequence ID" value="NAS18762.1"/>
    <property type="molecule type" value="Genomic_DNA"/>
</dbReference>
<proteinExistence type="predicted"/>
<gene>
    <name evidence="2" type="ORF">CBU02nite_35580</name>
    <name evidence="4" type="ORF">FF104_07635</name>
    <name evidence="3" type="ORF">GND98_013015</name>
</gene>
<evidence type="ECO:0000313" key="4">
    <source>
        <dbReference type="EMBL" id="QMW90834.1"/>
    </source>
</evidence>
<evidence type="ECO:0000313" key="2">
    <source>
        <dbReference type="EMBL" id="GEQ23052.1"/>
    </source>
</evidence>
<sequence>MEIFITALIVIFAAYVIVKSLKNSSEGKCNGGCSKCHAKSKCSGNSDETK</sequence>
<dbReference type="AlphaFoldDB" id="A0A3R9K9S1"/>
<dbReference type="EMBL" id="CP040626">
    <property type="protein sequence ID" value="QMW90834.1"/>
    <property type="molecule type" value="Genomic_DNA"/>
</dbReference>
<evidence type="ECO:0000313" key="6">
    <source>
        <dbReference type="Proteomes" id="UP000474042"/>
    </source>
</evidence>
<reference evidence="2 5" key="2">
    <citation type="submission" date="2019-07" db="EMBL/GenBank/DDBJ databases">
        <title>Whole genome shotgun sequence of Clostridium butyricum NBRC 3858.</title>
        <authorList>
            <person name="Hosoyama A."/>
            <person name="Uohara A."/>
            <person name="Ohji S."/>
            <person name="Ichikawa N."/>
        </authorList>
    </citation>
    <scope>NUCLEOTIDE SEQUENCE [LARGE SCALE GENOMIC DNA]</scope>
    <source>
        <strain evidence="2 5">NBRC 3858</strain>
    </source>
</reference>
<feature type="region of interest" description="Disordered" evidence="1">
    <location>
        <begin position="29"/>
        <end position="50"/>
    </location>
</feature>
<reference evidence="4 7" key="1">
    <citation type="submission" date="2019-05" db="EMBL/GenBank/DDBJ databases">
        <authorList>
            <person name="Schori C."/>
            <person name="Ahrens C."/>
        </authorList>
    </citation>
    <scope>NUCLEOTIDE SEQUENCE [LARGE SCALE GENOMIC DNA]</scope>
    <source>
        <strain evidence="4 7">DSM 10702</strain>
    </source>
</reference>